<dbReference type="Pfam" id="PF11799">
    <property type="entry name" value="IMS_C"/>
    <property type="match status" value="1"/>
</dbReference>
<proteinExistence type="predicted"/>
<comment type="caution">
    <text evidence="3">The sequence shown here is derived from an EMBL/GenBank/DDBJ whole genome shotgun (WGS) entry which is preliminary data.</text>
</comment>
<evidence type="ECO:0000259" key="1">
    <source>
        <dbReference type="Pfam" id="PF11799"/>
    </source>
</evidence>
<feature type="domain" description="DUF4113" evidence="2">
    <location>
        <begin position="108"/>
        <end position="156"/>
    </location>
</feature>
<organism evidence="3 4">
    <name type="scientific">Azospirillum brasilense</name>
    <dbReference type="NCBI Taxonomy" id="192"/>
    <lineage>
        <taxon>Bacteria</taxon>
        <taxon>Pseudomonadati</taxon>
        <taxon>Pseudomonadota</taxon>
        <taxon>Alphaproteobacteria</taxon>
        <taxon>Rhodospirillales</taxon>
        <taxon>Azospirillaceae</taxon>
        <taxon>Azospirillum</taxon>
    </lineage>
</organism>
<name>A0A235H2T8_AZOBR</name>
<dbReference type="InterPro" id="IPR025188">
    <property type="entry name" value="DUF4113"/>
</dbReference>
<evidence type="ECO:0000313" key="3">
    <source>
        <dbReference type="EMBL" id="OYD80159.1"/>
    </source>
</evidence>
<sequence>MREAVAAYATRAGEKLRTEGLAAEALQVFMHTSPFRPGPAYSNAATVELRPATDDTFALIAAATAGARRIWRDGFAMSKAGVILTGLVPVSKVQPDLLAAADRARGARLMAAMDAINNRMGRDTLVPAATIGQAWRMKQDSRSPSYTTALADVPVVRA</sequence>
<protein>
    <recommendedName>
        <fullName evidence="5">DUF4113 domain-containing protein</fullName>
    </recommendedName>
</protein>
<evidence type="ECO:0000259" key="2">
    <source>
        <dbReference type="Pfam" id="PF13438"/>
    </source>
</evidence>
<evidence type="ECO:0000313" key="4">
    <source>
        <dbReference type="Proteomes" id="UP000215367"/>
    </source>
</evidence>
<dbReference type="GO" id="GO:0006281">
    <property type="term" value="P:DNA repair"/>
    <property type="evidence" value="ECO:0007669"/>
    <property type="project" value="InterPro"/>
</dbReference>
<evidence type="ECO:0008006" key="5">
    <source>
        <dbReference type="Google" id="ProtNLM"/>
    </source>
</evidence>
<dbReference type="InterPro" id="IPR017961">
    <property type="entry name" value="DNA_pol_Y-fam_little_finger"/>
</dbReference>
<dbReference type="EMBL" id="NOWT01000071">
    <property type="protein sequence ID" value="OYD80159.1"/>
    <property type="molecule type" value="Genomic_DNA"/>
</dbReference>
<gene>
    <name evidence="3" type="ORF">CHT98_32730</name>
</gene>
<keyword evidence="3" id="KW-0614">Plasmid</keyword>
<geneLocation type="plasmid" evidence="3">
    <name>unnamed</name>
</geneLocation>
<dbReference type="Proteomes" id="UP000215367">
    <property type="component" value="Unassembled WGS sequence"/>
</dbReference>
<dbReference type="GO" id="GO:0003684">
    <property type="term" value="F:damaged DNA binding"/>
    <property type="evidence" value="ECO:0007669"/>
    <property type="project" value="InterPro"/>
</dbReference>
<feature type="domain" description="DNA polymerase Y-family little finger" evidence="1">
    <location>
        <begin position="1"/>
        <end position="97"/>
    </location>
</feature>
<dbReference type="Pfam" id="PF13438">
    <property type="entry name" value="DUF4113"/>
    <property type="match status" value="1"/>
</dbReference>
<reference evidence="3 4" key="1">
    <citation type="submission" date="2017-07" db="EMBL/GenBank/DDBJ databases">
        <title>Whole genome sequence of Azospirillum brasilense 2A1, a potential biofertilizer strain.</title>
        <authorList>
            <person name="Fontana C.A."/>
            <person name="Toffoli L.M."/>
            <person name="Salazar S.M."/>
            <person name="Puglisi E."/>
            <person name="Pedraza R."/>
            <person name="Bassi D."/>
            <person name="Cocconcelli P.S."/>
        </authorList>
    </citation>
    <scope>NUCLEOTIDE SEQUENCE [LARGE SCALE GENOMIC DNA]</scope>
    <source>
        <strain evidence="3 4">2A1</strain>
        <plasmid evidence="3">unnamed</plasmid>
    </source>
</reference>
<dbReference type="AlphaFoldDB" id="A0A235H2T8"/>
<accession>A0A235H2T8</accession>